<name>A0AAU9IN33_9CILI</name>
<dbReference type="Proteomes" id="UP001162131">
    <property type="component" value="Unassembled WGS sequence"/>
</dbReference>
<proteinExistence type="predicted"/>
<accession>A0AAU9IN33</accession>
<evidence type="ECO:0000313" key="1">
    <source>
        <dbReference type="EMBL" id="CAG9312584.1"/>
    </source>
</evidence>
<organism evidence="1 2">
    <name type="scientific">Blepharisma stoltei</name>
    <dbReference type="NCBI Taxonomy" id="1481888"/>
    <lineage>
        <taxon>Eukaryota</taxon>
        <taxon>Sar</taxon>
        <taxon>Alveolata</taxon>
        <taxon>Ciliophora</taxon>
        <taxon>Postciliodesmatophora</taxon>
        <taxon>Heterotrichea</taxon>
        <taxon>Heterotrichida</taxon>
        <taxon>Blepharismidae</taxon>
        <taxon>Blepharisma</taxon>
    </lineage>
</organism>
<sequence length="83" mass="9789">MHLHLLLGIIASHKNVKHLWSFAWNLGFSKFYNIFDALKSFANTKAARHENHFIDIILQISYKYLKEWLKIGTLDSIITIIIY</sequence>
<evidence type="ECO:0008006" key="3">
    <source>
        <dbReference type="Google" id="ProtNLM"/>
    </source>
</evidence>
<dbReference type="AlphaFoldDB" id="A0AAU9IN33"/>
<comment type="caution">
    <text evidence="1">The sequence shown here is derived from an EMBL/GenBank/DDBJ whole genome shotgun (WGS) entry which is preliminary data.</text>
</comment>
<keyword evidence="2" id="KW-1185">Reference proteome</keyword>
<reference evidence="1" key="1">
    <citation type="submission" date="2021-09" db="EMBL/GenBank/DDBJ databases">
        <authorList>
            <consortium name="AG Swart"/>
            <person name="Singh M."/>
            <person name="Singh A."/>
            <person name="Seah K."/>
            <person name="Emmerich C."/>
        </authorList>
    </citation>
    <scope>NUCLEOTIDE SEQUENCE</scope>
    <source>
        <strain evidence="1">ATCC30299</strain>
    </source>
</reference>
<evidence type="ECO:0000313" key="2">
    <source>
        <dbReference type="Proteomes" id="UP001162131"/>
    </source>
</evidence>
<dbReference type="EMBL" id="CAJZBQ010000007">
    <property type="protein sequence ID" value="CAG9312584.1"/>
    <property type="molecule type" value="Genomic_DNA"/>
</dbReference>
<gene>
    <name evidence="1" type="ORF">BSTOLATCC_MIC6975</name>
</gene>
<protein>
    <recommendedName>
        <fullName evidence="3">Transposase</fullName>
    </recommendedName>
</protein>